<dbReference type="Pfam" id="PF00087">
    <property type="entry name" value="Toxin_TOLIP"/>
    <property type="match status" value="1"/>
</dbReference>
<dbReference type="InterPro" id="IPR035076">
    <property type="entry name" value="Toxin/TOLIP"/>
</dbReference>
<keyword evidence="1" id="KW-0472">Membrane</keyword>
<keyword evidence="1" id="KW-0812">Transmembrane</keyword>
<organism evidence="3 4">
    <name type="scientific">Brachionus calyciflorus</name>
    <dbReference type="NCBI Taxonomy" id="104777"/>
    <lineage>
        <taxon>Eukaryota</taxon>
        <taxon>Metazoa</taxon>
        <taxon>Spiralia</taxon>
        <taxon>Gnathifera</taxon>
        <taxon>Rotifera</taxon>
        <taxon>Eurotatoria</taxon>
        <taxon>Monogononta</taxon>
        <taxon>Pseudotrocha</taxon>
        <taxon>Ploima</taxon>
        <taxon>Brachionidae</taxon>
        <taxon>Brachionus</taxon>
    </lineage>
</organism>
<evidence type="ECO:0000313" key="4">
    <source>
        <dbReference type="Proteomes" id="UP000663879"/>
    </source>
</evidence>
<dbReference type="Gene3D" id="2.10.60.10">
    <property type="entry name" value="CD59"/>
    <property type="match status" value="1"/>
</dbReference>
<keyword evidence="1" id="KW-1133">Transmembrane helix</keyword>
<dbReference type="Proteomes" id="UP000663879">
    <property type="component" value="Unassembled WGS sequence"/>
</dbReference>
<dbReference type="SUPFAM" id="SSF57302">
    <property type="entry name" value="Snake toxin-like"/>
    <property type="match status" value="1"/>
</dbReference>
<gene>
    <name evidence="3" type="ORF">OXX778_LOCUS12247</name>
</gene>
<reference evidence="3" key="1">
    <citation type="submission" date="2021-02" db="EMBL/GenBank/DDBJ databases">
        <authorList>
            <person name="Nowell W R."/>
        </authorList>
    </citation>
    <scope>NUCLEOTIDE SEQUENCE</scope>
    <source>
        <strain evidence="3">Ploen Becks lab</strain>
    </source>
</reference>
<keyword evidence="4" id="KW-1185">Reference proteome</keyword>
<evidence type="ECO:0000256" key="1">
    <source>
        <dbReference type="SAM" id="Phobius"/>
    </source>
</evidence>
<dbReference type="InterPro" id="IPR045860">
    <property type="entry name" value="Snake_toxin-like_sf"/>
</dbReference>
<sequence length="224" mass="25135">MKWSDLYVAHVIYVIIINGLISFDQLECLKCYQCFNNDDKRCNLKENPLAEHSIECSSDANSCTLFISSMPSINHEVIARSCQTDCVPKDLSTEQILNLIGCCTTDLCNTGINDMVFINKTQNILNEVSTLDNSKTISNSEILDSTTVTEITNDLETTNFIFNSTQNTTELPKTTITTTKTSTKTINTIKDSTQDYYSKNKSLAKNQTNLKLIFILILLGNRNL</sequence>
<comment type="caution">
    <text evidence="3">The sequence shown here is derived from an EMBL/GenBank/DDBJ whole genome shotgun (WGS) entry which is preliminary data.</text>
</comment>
<protein>
    <recommendedName>
        <fullName evidence="2">Snake toxin/toxin-like domain-containing protein</fullName>
    </recommendedName>
</protein>
<name>A0A814ASR0_9BILA</name>
<feature type="transmembrane region" description="Helical" evidence="1">
    <location>
        <begin position="6"/>
        <end position="23"/>
    </location>
</feature>
<dbReference type="AlphaFoldDB" id="A0A814ASR0"/>
<accession>A0A814ASR0</accession>
<proteinExistence type="predicted"/>
<dbReference type="EMBL" id="CAJNOC010002190">
    <property type="protein sequence ID" value="CAF0917936.1"/>
    <property type="molecule type" value="Genomic_DNA"/>
</dbReference>
<evidence type="ECO:0000259" key="2">
    <source>
        <dbReference type="Pfam" id="PF00087"/>
    </source>
</evidence>
<evidence type="ECO:0000313" key="3">
    <source>
        <dbReference type="EMBL" id="CAF0917936.1"/>
    </source>
</evidence>
<feature type="domain" description="Snake toxin/toxin-like" evidence="2">
    <location>
        <begin position="29"/>
        <end position="109"/>
    </location>
</feature>